<dbReference type="Proteomes" id="UP000537131">
    <property type="component" value="Unassembled WGS sequence"/>
</dbReference>
<name>A0A7Y0EHQ5_9CLOT</name>
<keyword evidence="4 7" id="KW-0812">Transmembrane</keyword>
<comment type="similarity">
    <text evidence="2">Belongs to the CpsC/CapA family.</text>
</comment>
<dbReference type="PANTHER" id="PTHR32309">
    <property type="entry name" value="TYROSINE-PROTEIN KINASE"/>
    <property type="match status" value="1"/>
</dbReference>
<dbReference type="InterPro" id="IPR003856">
    <property type="entry name" value="LPS_length_determ_N"/>
</dbReference>
<dbReference type="EMBL" id="JABBNI010000025">
    <property type="protein sequence ID" value="NMM63695.1"/>
    <property type="molecule type" value="Genomic_DNA"/>
</dbReference>
<feature type="transmembrane region" description="Helical" evidence="7">
    <location>
        <begin position="20"/>
        <end position="42"/>
    </location>
</feature>
<protein>
    <submittedName>
        <fullName evidence="10">Capsular biosynthesis protein</fullName>
    </submittedName>
</protein>
<keyword evidence="5 7" id="KW-1133">Transmembrane helix</keyword>
<evidence type="ECO:0000256" key="5">
    <source>
        <dbReference type="ARBA" id="ARBA00022989"/>
    </source>
</evidence>
<evidence type="ECO:0000256" key="3">
    <source>
        <dbReference type="ARBA" id="ARBA00022475"/>
    </source>
</evidence>
<gene>
    <name evidence="10" type="ORF">HBE96_13630</name>
</gene>
<keyword evidence="6 7" id="KW-0472">Membrane</keyword>
<proteinExistence type="inferred from homology"/>
<dbReference type="Pfam" id="PF02706">
    <property type="entry name" value="Wzz"/>
    <property type="match status" value="1"/>
</dbReference>
<organism evidence="10 11">
    <name type="scientific">Clostridium muellerianum</name>
    <dbReference type="NCBI Taxonomy" id="2716538"/>
    <lineage>
        <taxon>Bacteria</taxon>
        <taxon>Bacillati</taxon>
        <taxon>Bacillota</taxon>
        <taxon>Clostridia</taxon>
        <taxon>Eubacteriales</taxon>
        <taxon>Clostridiaceae</taxon>
        <taxon>Clostridium</taxon>
    </lineage>
</organism>
<evidence type="ECO:0000256" key="1">
    <source>
        <dbReference type="ARBA" id="ARBA00004651"/>
    </source>
</evidence>
<dbReference type="Pfam" id="PF13807">
    <property type="entry name" value="GNVR"/>
    <property type="match status" value="1"/>
</dbReference>
<keyword evidence="3" id="KW-1003">Cell membrane</keyword>
<keyword evidence="11" id="KW-1185">Reference proteome</keyword>
<evidence type="ECO:0000256" key="6">
    <source>
        <dbReference type="ARBA" id="ARBA00023136"/>
    </source>
</evidence>
<sequence length="230" mass="25660">MEEEISLDLHDFLHIIRKRIKLILLITILSTAVSGVLSYYVIKPTYEAKATIVVGKAAGIGSNDKSKYEFDDVMMFQKLVKTYAEIGKSVSVAEGASTRLNSISAKNILHDITVTPMADTQLIEFKAQNTNPQTAYSMIIAVYNSFLEHAQKIYPGQNIQVIDEVEVPEKPIKPKKILNIVIAFFIGLIASLGFAFLLEYMNNTLKTEQDVIKYLGLPVIGIIPKDAMKY</sequence>
<dbReference type="InterPro" id="IPR032807">
    <property type="entry name" value="GNVR"/>
</dbReference>
<accession>A0A7Y0EHQ5</accession>
<evidence type="ECO:0000256" key="2">
    <source>
        <dbReference type="ARBA" id="ARBA00006683"/>
    </source>
</evidence>
<dbReference type="GO" id="GO:0005886">
    <property type="term" value="C:plasma membrane"/>
    <property type="evidence" value="ECO:0007669"/>
    <property type="project" value="UniProtKB-SubCell"/>
</dbReference>
<evidence type="ECO:0000313" key="11">
    <source>
        <dbReference type="Proteomes" id="UP000537131"/>
    </source>
</evidence>
<feature type="transmembrane region" description="Helical" evidence="7">
    <location>
        <begin position="177"/>
        <end position="198"/>
    </location>
</feature>
<reference evidence="10 11" key="2">
    <citation type="submission" date="2020-06" db="EMBL/GenBank/DDBJ databases">
        <title>Complete Genome Sequence of Clostridium muelleri sp. nov. P21T, an Acid-Alcohol Producing Acetogen Isolated from Old Hay.</title>
        <authorList>
            <person name="Duncan K.E."/>
            <person name="Tanner R.S."/>
        </authorList>
    </citation>
    <scope>NUCLEOTIDE SEQUENCE [LARGE SCALE GENOMIC DNA]</scope>
    <source>
        <strain evidence="10 11">P21</strain>
    </source>
</reference>
<dbReference type="GO" id="GO:0004713">
    <property type="term" value="F:protein tyrosine kinase activity"/>
    <property type="evidence" value="ECO:0007669"/>
    <property type="project" value="TreeGrafter"/>
</dbReference>
<comment type="subcellular location">
    <subcellularLocation>
        <location evidence="1">Cell membrane</location>
        <topology evidence="1">Multi-pass membrane protein</topology>
    </subcellularLocation>
</comment>
<evidence type="ECO:0000259" key="8">
    <source>
        <dbReference type="Pfam" id="PF02706"/>
    </source>
</evidence>
<dbReference type="PANTHER" id="PTHR32309:SF13">
    <property type="entry name" value="FERRIC ENTEROBACTIN TRANSPORT PROTEIN FEPE"/>
    <property type="match status" value="1"/>
</dbReference>
<evidence type="ECO:0000259" key="9">
    <source>
        <dbReference type="Pfam" id="PF13807"/>
    </source>
</evidence>
<comment type="caution">
    <text evidence="10">The sequence shown here is derived from an EMBL/GenBank/DDBJ whole genome shotgun (WGS) entry which is preliminary data.</text>
</comment>
<evidence type="ECO:0000256" key="4">
    <source>
        <dbReference type="ARBA" id="ARBA00022692"/>
    </source>
</evidence>
<dbReference type="AlphaFoldDB" id="A0A7Y0EHQ5"/>
<evidence type="ECO:0000256" key="7">
    <source>
        <dbReference type="SAM" id="Phobius"/>
    </source>
</evidence>
<dbReference type="InterPro" id="IPR050445">
    <property type="entry name" value="Bact_polysacc_biosynth/exp"/>
</dbReference>
<feature type="domain" description="Tyrosine-protein kinase G-rich" evidence="9">
    <location>
        <begin position="157"/>
        <end position="197"/>
    </location>
</feature>
<feature type="domain" description="Polysaccharide chain length determinant N-terminal" evidence="8">
    <location>
        <begin position="6"/>
        <end position="96"/>
    </location>
</feature>
<reference evidence="10 11" key="1">
    <citation type="submission" date="2020-04" db="EMBL/GenBank/DDBJ databases">
        <authorList>
            <person name="Doyle D.A."/>
        </authorList>
    </citation>
    <scope>NUCLEOTIDE SEQUENCE [LARGE SCALE GENOMIC DNA]</scope>
    <source>
        <strain evidence="10 11">P21</strain>
    </source>
</reference>
<evidence type="ECO:0000313" key="10">
    <source>
        <dbReference type="EMBL" id="NMM63695.1"/>
    </source>
</evidence>